<dbReference type="InterPro" id="IPR045540">
    <property type="entry name" value="YegS/DAGK_C"/>
</dbReference>
<dbReference type="GO" id="GO:0005524">
    <property type="term" value="F:ATP binding"/>
    <property type="evidence" value="ECO:0007669"/>
    <property type="project" value="UniProtKB-KW"/>
</dbReference>
<dbReference type="InterPro" id="IPR001206">
    <property type="entry name" value="Diacylglycerol_kinase_cat_dom"/>
</dbReference>
<keyword evidence="4" id="KW-0067">ATP-binding</keyword>
<dbReference type="AlphaFoldDB" id="A0A9W6JTR6"/>
<feature type="domain" description="DAGKc" evidence="5">
    <location>
        <begin position="15"/>
        <end position="152"/>
    </location>
</feature>
<keyword evidence="3 6" id="KW-0418">Kinase</keyword>
<evidence type="ECO:0000313" key="7">
    <source>
        <dbReference type="Proteomes" id="UP001143309"/>
    </source>
</evidence>
<comment type="caution">
    <text evidence="6">The sequence shown here is derived from an EMBL/GenBank/DDBJ whole genome shotgun (WGS) entry which is preliminary data.</text>
</comment>
<keyword evidence="1" id="KW-0808">Transferase</keyword>
<proteinExistence type="predicted"/>
<accession>A0A9W6JTR6</accession>
<dbReference type="Gene3D" id="2.60.200.40">
    <property type="match status" value="1"/>
</dbReference>
<dbReference type="InterPro" id="IPR016064">
    <property type="entry name" value="NAD/diacylglycerol_kinase_sf"/>
</dbReference>
<evidence type="ECO:0000259" key="5">
    <source>
        <dbReference type="PROSITE" id="PS50146"/>
    </source>
</evidence>
<name>A0A9W6JTR6_9HYPH</name>
<dbReference type="InterPro" id="IPR017438">
    <property type="entry name" value="ATP-NAD_kinase_N"/>
</dbReference>
<sequence length="346" mass="36637">MPDSRGVDRARPDGVPMARCLVLLNPRAGTLKDLAASSGSLPPAERVRQAFSAAGKDVDVRMVPPRDLGGVLAEIGRGDSHDEIIVGGGDGSLSRSLGRLLSSGKTFGVLPLGTMNLLARDLGVPQELDDAIAALARAKPAEIDLASVNGRPFHSISGLGFFAQMARAREATRGFKGLGRYAAFSLAALRAFFRSGRSRYQLVIDGAPITVEATAVLVTNNALGDGAWRRPRLDGGELEVIVAHAGTVRERLRLGVDVVAGGWRSNPLVESFRARHVKVEKSLRRRVWLATDGELTRENTPIIFETMPKAARMLKPDVPASAIGETLASGAVGAEHPAAEPRPSAV</sequence>
<organism evidence="6 7">
    <name type="scientific">Methylopila turkensis</name>
    <dbReference type="NCBI Taxonomy" id="1437816"/>
    <lineage>
        <taxon>Bacteria</taxon>
        <taxon>Pseudomonadati</taxon>
        <taxon>Pseudomonadota</taxon>
        <taxon>Alphaproteobacteria</taxon>
        <taxon>Hyphomicrobiales</taxon>
        <taxon>Methylopilaceae</taxon>
        <taxon>Methylopila</taxon>
    </lineage>
</organism>
<dbReference type="PANTHER" id="PTHR12358:SF54">
    <property type="entry name" value="SPHINGOSINE KINASE RELATED PROTEIN"/>
    <property type="match status" value="1"/>
</dbReference>
<reference evidence="6" key="2">
    <citation type="submission" date="2023-01" db="EMBL/GenBank/DDBJ databases">
        <authorList>
            <person name="Sun Q."/>
            <person name="Evtushenko L."/>
        </authorList>
    </citation>
    <scope>NUCLEOTIDE SEQUENCE</scope>
    <source>
        <strain evidence="6">VKM B-2748</strain>
    </source>
</reference>
<dbReference type="Proteomes" id="UP001143309">
    <property type="component" value="Unassembled WGS sequence"/>
</dbReference>
<evidence type="ECO:0000256" key="3">
    <source>
        <dbReference type="ARBA" id="ARBA00022777"/>
    </source>
</evidence>
<dbReference type="Pfam" id="PF19279">
    <property type="entry name" value="YegS_C"/>
    <property type="match status" value="1"/>
</dbReference>
<gene>
    <name evidence="6" type="ORF">GCM10008174_36460</name>
</gene>
<dbReference type="PROSITE" id="PS50146">
    <property type="entry name" value="DAGK"/>
    <property type="match status" value="1"/>
</dbReference>
<keyword evidence="7" id="KW-1185">Reference proteome</keyword>
<dbReference type="EMBL" id="BSFL01000005">
    <property type="protein sequence ID" value="GLK81905.1"/>
    <property type="molecule type" value="Genomic_DNA"/>
</dbReference>
<dbReference type="SUPFAM" id="SSF111331">
    <property type="entry name" value="NAD kinase/diacylglycerol kinase-like"/>
    <property type="match status" value="1"/>
</dbReference>
<evidence type="ECO:0000256" key="4">
    <source>
        <dbReference type="ARBA" id="ARBA00022840"/>
    </source>
</evidence>
<dbReference type="Pfam" id="PF00781">
    <property type="entry name" value="DAGK_cat"/>
    <property type="match status" value="1"/>
</dbReference>
<dbReference type="InterPro" id="IPR050187">
    <property type="entry name" value="Lipid_Phosphate_FormReg"/>
</dbReference>
<keyword evidence="2" id="KW-0547">Nucleotide-binding</keyword>
<dbReference type="GO" id="GO:0016301">
    <property type="term" value="F:kinase activity"/>
    <property type="evidence" value="ECO:0007669"/>
    <property type="project" value="UniProtKB-KW"/>
</dbReference>
<dbReference type="PANTHER" id="PTHR12358">
    <property type="entry name" value="SPHINGOSINE KINASE"/>
    <property type="match status" value="1"/>
</dbReference>
<evidence type="ECO:0000256" key="2">
    <source>
        <dbReference type="ARBA" id="ARBA00022741"/>
    </source>
</evidence>
<evidence type="ECO:0000256" key="1">
    <source>
        <dbReference type="ARBA" id="ARBA00022679"/>
    </source>
</evidence>
<reference evidence="6" key="1">
    <citation type="journal article" date="2014" name="Int. J. Syst. Evol. Microbiol.">
        <title>Complete genome sequence of Corynebacterium casei LMG S-19264T (=DSM 44701T), isolated from a smear-ripened cheese.</title>
        <authorList>
            <consortium name="US DOE Joint Genome Institute (JGI-PGF)"/>
            <person name="Walter F."/>
            <person name="Albersmeier A."/>
            <person name="Kalinowski J."/>
            <person name="Ruckert C."/>
        </authorList>
    </citation>
    <scope>NUCLEOTIDE SEQUENCE</scope>
    <source>
        <strain evidence="6">VKM B-2748</strain>
    </source>
</reference>
<dbReference type="Gene3D" id="3.40.50.10330">
    <property type="entry name" value="Probable inorganic polyphosphate/atp-NAD kinase, domain 1"/>
    <property type="match status" value="1"/>
</dbReference>
<evidence type="ECO:0000313" key="6">
    <source>
        <dbReference type="EMBL" id="GLK81905.1"/>
    </source>
</evidence>
<dbReference type="SMART" id="SM00046">
    <property type="entry name" value="DAGKc"/>
    <property type="match status" value="1"/>
</dbReference>
<protein>
    <submittedName>
        <fullName evidence="6">Diacylglycerol kinase</fullName>
    </submittedName>
</protein>